<gene>
    <name evidence="1" type="ORF">MP1_gp0029</name>
</gene>
<dbReference type="RefSeq" id="YP_009279886.1">
    <property type="nucleotide sequence ID" value="NC_031020.1"/>
</dbReference>
<dbReference type="Proteomes" id="UP000203816">
    <property type="component" value="Segment"/>
</dbReference>
<dbReference type="GeneID" id="29059236"/>
<dbReference type="EMBL" id="KX078569">
    <property type="protein sequence ID" value="ANM46552.1"/>
    <property type="molecule type" value="Genomic_DNA"/>
</dbReference>
<dbReference type="OrthoDB" id="20005at10239"/>
<dbReference type="Pfam" id="PF11113">
    <property type="entry name" value="Phage_head_chap"/>
    <property type="match status" value="1"/>
</dbReference>
<reference evidence="1 2" key="1">
    <citation type="submission" date="2016-04" db="EMBL/GenBank/DDBJ databases">
        <title>Comparative genomics of Morganella phages MP1 and MP2 define new clades among the T4 and T7-like Viruses.</title>
        <authorList>
            <person name="Pinto G."/>
            <person name="Oliveira A."/>
            <person name="Malgorzata L."/>
            <person name="Kropinski A."/>
            <person name="Azeredo J."/>
        </authorList>
    </citation>
    <scope>NUCLEOTIDE SEQUENCE [LARGE SCALE GENOMIC DNA]</scope>
</reference>
<dbReference type="KEGG" id="vg:29059236"/>
<name>A0A192YAJ0_9CAUD</name>
<sequence length="112" mass="13041">MELTEEELLELDKFDETPAKENNISDKSVFDKSLGIIKEAMDDVLQEMVIIIDDEPHLVYIQSLDINNGKVEFTFSTLSDIPRDVLIPHIENCIKAQIEQFKPKSFLQRLFW</sequence>
<dbReference type="InterPro" id="IPR021049">
    <property type="entry name" value="Phage_T4_Gp40"/>
</dbReference>
<evidence type="ECO:0000313" key="2">
    <source>
        <dbReference type="Proteomes" id="UP000203816"/>
    </source>
</evidence>
<organism evidence="1 2">
    <name type="scientific">Morganella phage vB_MmoM_MP1</name>
    <dbReference type="NCBI Taxonomy" id="1852628"/>
    <lineage>
        <taxon>Viruses</taxon>
        <taxon>Duplodnaviria</taxon>
        <taxon>Heunggongvirae</taxon>
        <taxon>Uroviricota</taxon>
        <taxon>Caudoviricetes</taxon>
        <taxon>Pantevenvirales</taxon>
        <taxon>Straboviridae</taxon>
        <taxon>Gualtarvirus</taxon>
        <taxon>Gualtarvirus mp1</taxon>
    </lineage>
</organism>
<accession>A0A192YAJ0</accession>
<keyword evidence="2" id="KW-1185">Reference proteome</keyword>
<protein>
    <submittedName>
        <fullName evidence="1">Head vertex assembly chaperone</fullName>
    </submittedName>
</protein>
<evidence type="ECO:0000313" key="1">
    <source>
        <dbReference type="EMBL" id="ANM46552.1"/>
    </source>
</evidence>
<proteinExistence type="predicted"/>